<evidence type="ECO:0000313" key="3">
    <source>
        <dbReference type="Proteomes" id="UP000044841"/>
    </source>
</evidence>
<feature type="compositionally biased region" description="Basic residues" evidence="1">
    <location>
        <begin position="1043"/>
        <end position="1055"/>
    </location>
</feature>
<dbReference type="EMBL" id="CYGV01001257">
    <property type="protein sequence ID" value="CUA71726.1"/>
    <property type="molecule type" value="Genomic_DNA"/>
</dbReference>
<evidence type="ECO:0000256" key="1">
    <source>
        <dbReference type="SAM" id="MobiDB-lite"/>
    </source>
</evidence>
<feature type="region of interest" description="Disordered" evidence="1">
    <location>
        <begin position="982"/>
        <end position="1069"/>
    </location>
</feature>
<organism evidence="2 3">
    <name type="scientific">Rhizoctonia solani</name>
    <dbReference type="NCBI Taxonomy" id="456999"/>
    <lineage>
        <taxon>Eukaryota</taxon>
        <taxon>Fungi</taxon>
        <taxon>Dikarya</taxon>
        <taxon>Basidiomycota</taxon>
        <taxon>Agaricomycotina</taxon>
        <taxon>Agaricomycetes</taxon>
        <taxon>Cantharellales</taxon>
        <taxon>Ceratobasidiaceae</taxon>
        <taxon>Rhizoctonia</taxon>
    </lineage>
</organism>
<accession>A0A0K6FZM6</accession>
<sequence>MPPTPQDAVFSNIVPAMTTEGEELAQALVAMGFISTDHAPAQSRAEPDSPPYYQPAPSYEAVEDPITLASYLFKYGFVFPLFWLVGAFIIISDLHHESTSSSSYLESQPPSPTAPKDIYELQLKREEMALLRLAELKWAWRLPYSGVQTLLELIFITHPELPSLKKAEYKRLLDDNSDLPAILEKAYEAKSFKGVMEHAAISALINSANGQEQGVAQLPASDSYGSLVGSFRVGYRGGSAQSLRNTTNYYTQESKDVADTKLYNRSMPILQSSGTGKSRTVDELADSAFTIPANIRARLGDNAKAYPPPDHSLREYLEDPLIGKSDAYEQARHAAVVMTACNAATAGVETEFKDQGLEGSELASAWAHHFKIGETDNEVGPNRMEFYKGVVEKANEYISGLSKRSTDPSGFPTKKELDAIFGDLRGSVVKMVSCVAPEHSGTTNACYFYFDEAHALTKPPAPKGPRSRSSYRNLGKVLSQIRDLPIFFFFLSTNSNLQRFAPVTSDYTSLRDLDGSYLIPPFVELPFDVFLPDKCEALKRFNQAWSLANVCTSGVMSAMGRPLWHTHYHRWFQNQPKLYQKTKIVDDIMKFAVDKLTAGAPERAPESELAAPSVRIGISFDSTTLAREAESRQVEAHMRIIYAVPVHREFMRTGYSSEPILAEAAAVYLDGTNHKAGIAISGPRILADNIQKGFLAKGERGELCGRLITTIAHDLATRECLDIDMTSPLAQGPQPEFHRPVPVLTFLRALFAPLHHDTILQASPVTGEDDKDSTLQSVFNDAFVCFSHFALADDSEMLEARCLQTALFRGMAMQAKDNQVSIDAVIPIHMGSTTNPITEKTTSAINLQFKNRTNTRPCSVDRGITVPNLKQPVISIVFELGEESPSAALVEPHHATARVTRGEVSGSNADPDRTHYSFVARGCTSKTYNAIPEEAENDYKIILAANGLKDDFPRADIPESWALVRQLKPFFDSETAMAGWKGQKFGTSSGPSAPSAKGVMSSGSEANMPDNQSRVTRSRASHGLTKLSTSAQMEDEEPGQKGKGSRTRGQTRKSRGSVGEDSSKKKPRR</sequence>
<dbReference type="AlphaFoldDB" id="A0A0K6FZM6"/>
<protein>
    <submittedName>
        <fullName evidence="2">PH and SEC7 domain-containing protein 1</fullName>
    </submittedName>
</protein>
<gene>
    <name evidence="2" type="ORF">RSOLAG22IIIB_09761</name>
</gene>
<feature type="compositionally biased region" description="Polar residues" evidence="1">
    <location>
        <begin position="1001"/>
        <end position="1015"/>
    </location>
</feature>
<dbReference type="Proteomes" id="UP000044841">
    <property type="component" value="Unassembled WGS sequence"/>
</dbReference>
<name>A0A0K6FZM6_9AGAM</name>
<evidence type="ECO:0000313" key="2">
    <source>
        <dbReference type="EMBL" id="CUA71726.1"/>
    </source>
</evidence>
<dbReference type="PANTHER" id="PTHR33266">
    <property type="entry name" value="CHROMOSOME 15, WHOLE GENOME SHOTGUN SEQUENCE"/>
    <property type="match status" value="1"/>
</dbReference>
<keyword evidence="3" id="KW-1185">Reference proteome</keyword>
<proteinExistence type="predicted"/>
<dbReference type="PANTHER" id="PTHR33266:SF1">
    <property type="entry name" value="F-BOX DOMAIN-CONTAINING PROTEIN"/>
    <property type="match status" value="1"/>
</dbReference>
<reference evidence="2 3" key="1">
    <citation type="submission" date="2015-07" db="EMBL/GenBank/DDBJ databases">
        <authorList>
            <person name="Noorani M."/>
        </authorList>
    </citation>
    <scope>NUCLEOTIDE SEQUENCE [LARGE SCALE GENOMIC DNA]</scope>
    <source>
        <strain evidence="2">BBA 69670</strain>
    </source>
</reference>